<keyword evidence="3" id="KW-1185">Reference proteome</keyword>
<evidence type="ECO:0000256" key="1">
    <source>
        <dbReference type="SAM" id="Phobius"/>
    </source>
</evidence>
<sequence length="177" mass="20294">MEYTIYWSVLDSPAYSIKSGIYFLILAIIGGVCFRLIKKYKKDKGDEERFTLLFGAGITSLFGLIMFILRTFVYPDQYSDEMAKKLRSNEFPKVEGVISNYQKRIDRRARGSSETIVSFNVDTVEFAFGDALFGNFGSFTKTNNHVISNGQPVRVTYRDYSPYGENFNSILMIEVKK</sequence>
<evidence type="ECO:0000313" key="3">
    <source>
        <dbReference type="Proteomes" id="UP000644147"/>
    </source>
</evidence>
<evidence type="ECO:0008006" key="4">
    <source>
        <dbReference type="Google" id="ProtNLM"/>
    </source>
</evidence>
<dbReference type="Proteomes" id="UP000644147">
    <property type="component" value="Unassembled WGS sequence"/>
</dbReference>
<protein>
    <recommendedName>
        <fullName evidence="4">DUF3592 domain-containing protein</fullName>
    </recommendedName>
</protein>
<feature type="transmembrane region" description="Helical" evidence="1">
    <location>
        <begin position="20"/>
        <end position="38"/>
    </location>
</feature>
<organism evidence="2 3">
    <name type="scientific">Adhaeribacter terrigena</name>
    <dbReference type="NCBI Taxonomy" id="2793070"/>
    <lineage>
        <taxon>Bacteria</taxon>
        <taxon>Pseudomonadati</taxon>
        <taxon>Bacteroidota</taxon>
        <taxon>Cytophagia</taxon>
        <taxon>Cytophagales</taxon>
        <taxon>Hymenobacteraceae</taxon>
        <taxon>Adhaeribacter</taxon>
    </lineage>
</organism>
<keyword evidence="1" id="KW-0812">Transmembrane</keyword>
<keyword evidence="1" id="KW-1133">Transmembrane helix</keyword>
<reference evidence="2 3" key="1">
    <citation type="submission" date="2020-12" db="EMBL/GenBank/DDBJ databases">
        <title>Bacterial novel species Adhaeribacter sp. BT258 isolated from soil.</title>
        <authorList>
            <person name="Jung H.-Y."/>
        </authorList>
    </citation>
    <scope>NUCLEOTIDE SEQUENCE [LARGE SCALE GENOMIC DNA]</scope>
    <source>
        <strain evidence="2 3">BT258</strain>
    </source>
</reference>
<gene>
    <name evidence="2" type="ORF">I5M27_18435</name>
</gene>
<dbReference type="RefSeq" id="WP_200507865.1">
    <property type="nucleotide sequence ID" value="NZ_JAEHFX010000018.1"/>
</dbReference>
<comment type="caution">
    <text evidence="2">The sequence shown here is derived from an EMBL/GenBank/DDBJ whole genome shotgun (WGS) entry which is preliminary data.</text>
</comment>
<proteinExistence type="predicted"/>
<keyword evidence="1" id="KW-0472">Membrane</keyword>
<evidence type="ECO:0000313" key="2">
    <source>
        <dbReference type="EMBL" id="MBK0404969.1"/>
    </source>
</evidence>
<accession>A0ABS1C6G7</accession>
<name>A0ABS1C6G7_9BACT</name>
<feature type="transmembrane region" description="Helical" evidence="1">
    <location>
        <begin position="50"/>
        <end position="69"/>
    </location>
</feature>
<dbReference type="EMBL" id="JAEHFX010000018">
    <property type="protein sequence ID" value="MBK0404969.1"/>
    <property type="molecule type" value="Genomic_DNA"/>
</dbReference>